<organism evidence="2 3">
    <name type="scientific">Trematosphaeria pertusa</name>
    <dbReference type="NCBI Taxonomy" id="390896"/>
    <lineage>
        <taxon>Eukaryota</taxon>
        <taxon>Fungi</taxon>
        <taxon>Dikarya</taxon>
        <taxon>Ascomycota</taxon>
        <taxon>Pezizomycotina</taxon>
        <taxon>Dothideomycetes</taxon>
        <taxon>Pleosporomycetidae</taxon>
        <taxon>Pleosporales</taxon>
        <taxon>Massarineae</taxon>
        <taxon>Trematosphaeriaceae</taxon>
        <taxon>Trematosphaeria</taxon>
    </lineage>
</organism>
<feature type="region of interest" description="Disordered" evidence="1">
    <location>
        <begin position="1"/>
        <end position="21"/>
    </location>
</feature>
<accession>A0A6A6IRG4</accession>
<dbReference type="AlphaFoldDB" id="A0A6A6IRG4"/>
<feature type="compositionally biased region" description="Polar residues" evidence="1">
    <location>
        <begin position="7"/>
        <end position="16"/>
    </location>
</feature>
<proteinExistence type="predicted"/>
<protein>
    <submittedName>
        <fullName evidence="2">Uncharacterized protein</fullName>
    </submittedName>
</protein>
<gene>
    <name evidence="2" type="ORF">BU26DRAFT_261800</name>
</gene>
<evidence type="ECO:0000313" key="2">
    <source>
        <dbReference type="EMBL" id="KAF2252668.1"/>
    </source>
</evidence>
<evidence type="ECO:0000256" key="1">
    <source>
        <dbReference type="SAM" id="MobiDB-lite"/>
    </source>
</evidence>
<dbReference type="GeneID" id="54574594"/>
<sequence>MFPKSTDMPSPEQQFPATAAKKDIRGTITGERSALLPGRAIQQQYYPPLFIWTAQYCPSGTSCLSIPGHVHRTLGVNVHDPCTKTTRRRVTPLTQRDTKFALERFDSLLMPFHRALRDTTLMTPRPDPWIAITRGAEKKRYQNAHRTPSQHDSNRT</sequence>
<evidence type="ECO:0000313" key="3">
    <source>
        <dbReference type="Proteomes" id="UP000800094"/>
    </source>
</evidence>
<dbReference type="RefSeq" id="XP_033687672.1">
    <property type="nucleotide sequence ID" value="XM_033821264.1"/>
</dbReference>
<dbReference type="Proteomes" id="UP000800094">
    <property type="component" value="Unassembled WGS sequence"/>
</dbReference>
<dbReference type="EMBL" id="ML987192">
    <property type="protein sequence ID" value="KAF2252668.1"/>
    <property type="molecule type" value="Genomic_DNA"/>
</dbReference>
<keyword evidence="3" id="KW-1185">Reference proteome</keyword>
<name>A0A6A6IRG4_9PLEO</name>
<reference evidence="2" key="1">
    <citation type="journal article" date="2020" name="Stud. Mycol.">
        <title>101 Dothideomycetes genomes: a test case for predicting lifestyles and emergence of pathogens.</title>
        <authorList>
            <person name="Haridas S."/>
            <person name="Albert R."/>
            <person name="Binder M."/>
            <person name="Bloem J."/>
            <person name="Labutti K."/>
            <person name="Salamov A."/>
            <person name="Andreopoulos B."/>
            <person name="Baker S."/>
            <person name="Barry K."/>
            <person name="Bills G."/>
            <person name="Bluhm B."/>
            <person name="Cannon C."/>
            <person name="Castanera R."/>
            <person name="Culley D."/>
            <person name="Daum C."/>
            <person name="Ezra D."/>
            <person name="Gonzalez J."/>
            <person name="Henrissat B."/>
            <person name="Kuo A."/>
            <person name="Liang C."/>
            <person name="Lipzen A."/>
            <person name="Lutzoni F."/>
            <person name="Magnuson J."/>
            <person name="Mondo S."/>
            <person name="Nolan M."/>
            <person name="Ohm R."/>
            <person name="Pangilinan J."/>
            <person name="Park H.-J."/>
            <person name="Ramirez L."/>
            <person name="Alfaro M."/>
            <person name="Sun H."/>
            <person name="Tritt A."/>
            <person name="Yoshinaga Y."/>
            <person name="Zwiers L.-H."/>
            <person name="Turgeon B."/>
            <person name="Goodwin S."/>
            <person name="Spatafora J."/>
            <person name="Crous P."/>
            <person name="Grigoriev I."/>
        </authorList>
    </citation>
    <scope>NUCLEOTIDE SEQUENCE</scope>
    <source>
        <strain evidence="2">CBS 122368</strain>
    </source>
</reference>